<keyword evidence="3" id="KW-1185">Reference proteome</keyword>
<evidence type="ECO:0000313" key="2">
    <source>
        <dbReference type="EMBL" id="GAY63077.1"/>
    </source>
</evidence>
<accession>A0A2H5QEK8</accession>
<evidence type="ECO:0000313" key="3">
    <source>
        <dbReference type="Proteomes" id="UP000236630"/>
    </source>
</evidence>
<name>A0A2H5QEK8_CITUN</name>
<feature type="compositionally biased region" description="Basic residues" evidence="1">
    <location>
        <begin position="1"/>
        <end position="10"/>
    </location>
</feature>
<sequence>MALRRNKRPRSLPSSSYESRAGAAAASTISDRHSSTGRVALTISAQHKKATRPLASKLSSECGVIVRTHAPLKVELWKHIP</sequence>
<feature type="region of interest" description="Disordered" evidence="1">
    <location>
        <begin position="1"/>
        <end position="35"/>
    </location>
</feature>
<reference evidence="2 3" key="1">
    <citation type="journal article" date="2017" name="Front. Genet.">
        <title>Draft sequencing of the heterozygous diploid genome of Satsuma (Citrus unshiu Marc.) using a hybrid assembly approach.</title>
        <authorList>
            <person name="Shimizu T."/>
            <person name="Tanizawa Y."/>
            <person name="Mochizuki T."/>
            <person name="Nagasaki H."/>
            <person name="Yoshioka T."/>
            <person name="Toyoda A."/>
            <person name="Fujiyama A."/>
            <person name="Kaminuma E."/>
            <person name="Nakamura Y."/>
        </authorList>
    </citation>
    <scope>NUCLEOTIDE SEQUENCE [LARGE SCALE GENOMIC DNA]</scope>
    <source>
        <strain evidence="3">cv. Miyagawa wase</strain>
    </source>
</reference>
<dbReference type="EMBL" id="BDQV01000334">
    <property type="protein sequence ID" value="GAY63077.1"/>
    <property type="molecule type" value="Genomic_DNA"/>
</dbReference>
<organism evidence="2 3">
    <name type="scientific">Citrus unshiu</name>
    <name type="common">Satsuma mandarin</name>
    <name type="synonym">Citrus nobilis var. unshiu</name>
    <dbReference type="NCBI Taxonomy" id="55188"/>
    <lineage>
        <taxon>Eukaryota</taxon>
        <taxon>Viridiplantae</taxon>
        <taxon>Streptophyta</taxon>
        <taxon>Embryophyta</taxon>
        <taxon>Tracheophyta</taxon>
        <taxon>Spermatophyta</taxon>
        <taxon>Magnoliopsida</taxon>
        <taxon>eudicotyledons</taxon>
        <taxon>Gunneridae</taxon>
        <taxon>Pentapetalae</taxon>
        <taxon>rosids</taxon>
        <taxon>malvids</taxon>
        <taxon>Sapindales</taxon>
        <taxon>Rutaceae</taxon>
        <taxon>Aurantioideae</taxon>
        <taxon>Citrus</taxon>
    </lineage>
</organism>
<dbReference type="AlphaFoldDB" id="A0A2H5QEK8"/>
<dbReference type="Proteomes" id="UP000236630">
    <property type="component" value="Unassembled WGS sequence"/>
</dbReference>
<comment type="caution">
    <text evidence="2">The sequence shown here is derived from an EMBL/GenBank/DDBJ whole genome shotgun (WGS) entry which is preliminary data.</text>
</comment>
<gene>
    <name evidence="2" type="ORF">CUMW_222730</name>
</gene>
<proteinExistence type="predicted"/>
<protein>
    <submittedName>
        <fullName evidence="2">Uncharacterized protein</fullName>
    </submittedName>
</protein>
<evidence type="ECO:0000256" key="1">
    <source>
        <dbReference type="SAM" id="MobiDB-lite"/>
    </source>
</evidence>